<sequence>MGTRLLRQRGRIAVAGGALACSAMTAAYGLGAVDQRLFTCSMVAFAVLAFARTESGLRRYGRDMARMKRMSTRIDRIEGRLRAAEKQAGKRHAEQARAMAESRARMKRDLALLDGRCRSLERAVRDTYAQTEAFVDLRAFIRPRAPLPPLVGWAAPADALRPMIEWILRVKPKTIVECGSGSSSVWLGYIAEQTGSTVVALEHDPQYAEESRALVRAHGLSSVVDVRLAPLEQWESGGESWRWYSREALADLVEVGLLFVDGPPGATGPTARYPALPLLLPYCAEQVAVFLDDAGRTDETAVSDRWAEEFPQFTRSKYQGHRGLDAFVRNRA</sequence>
<comment type="caution">
    <text evidence="2">The sequence shown here is derived from an EMBL/GenBank/DDBJ whole genome shotgun (WGS) entry which is preliminary data.</text>
</comment>
<reference evidence="3" key="1">
    <citation type="journal article" date="2019" name="Int. J. Syst. Evol. Microbiol.">
        <title>The Global Catalogue of Microorganisms (GCM) 10K type strain sequencing project: providing services to taxonomists for standard genome sequencing and annotation.</title>
        <authorList>
            <consortium name="The Broad Institute Genomics Platform"/>
            <consortium name="The Broad Institute Genome Sequencing Center for Infectious Disease"/>
            <person name="Wu L."/>
            <person name="Ma J."/>
        </authorList>
    </citation>
    <scope>NUCLEOTIDE SEQUENCE [LARGE SCALE GENOMIC DNA]</scope>
    <source>
        <strain evidence="3">JCM 9373</strain>
    </source>
</reference>
<dbReference type="RefSeq" id="WP_344863227.1">
    <property type="nucleotide sequence ID" value="NZ_BAAAUT010000042.1"/>
</dbReference>
<keyword evidence="1" id="KW-0812">Transmembrane</keyword>
<evidence type="ECO:0000313" key="3">
    <source>
        <dbReference type="Proteomes" id="UP001500320"/>
    </source>
</evidence>
<keyword evidence="3" id="KW-1185">Reference proteome</keyword>
<dbReference type="EMBL" id="BAAAUT010000042">
    <property type="protein sequence ID" value="GAA3151694.1"/>
    <property type="molecule type" value="Genomic_DNA"/>
</dbReference>
<feature type="transmembrane region" description="Helical" evidence="1">
    <location>
        <begin position="12"/>
        <end position="30"/>
    </location>
</feature>
<accession>A0ABP6NL35</accession>
<keyword evidence="1" id="KW-0472">Membrane</keyword>
<dbReference type="Proteomes" id="UP001500320">
    <property type="component" value="Unassembled WGS sequence"/>
</dbReference>
<evidence type="ECO:0000313" key="2">
    <source>
        <dbReference type="EMBL" id="GAA3151694.1"/>
    </source>
</evidence>
<dbReference type="InterPro" id="IPR029063">
    <property type="entry name" value="SAM-dependent_MTases_sf"/>
</dbReference>
<protein>
    <submittedName>
        <fullName evidence="2">Uncharacterized protein</fullName>
    </submittedName>
</protein>
<dbReference type="SUPFAM" id="SSF53335">
    <property type="entry name" value="S-adenosyl-L-methionine-dependent methyltransferases"/>
    <property type="match status" value="1"/>
</dbReference>
<dbReference type="Pfam" id="PF13578">
    <property type="entry name" value="Methyltransf_24"/>
    <property type="match status" value="1"/>
</dbReference>
<dbReference type="Gene3D" id="3.40.50.150">
    <property type="entry name" value="Vaccinia Virus protein VP39"/>
    <property type="match status" value="1"/>
</dbReference>
<name>A0ABP6NL35_9ACTN</name>
<proteinExistence type="predicted"/>
<evidence type="ECO:0000256" key="1">
    <source>
        <dbReference type="SAM" id="Phobius"/>
    </source>
</evidence>
<gene>
    <name evidence="2" type="ORF">GCM10010466_48470</name>
</gene>
<organism evidence="2 3">
    <name type="scientific">Planomonospora alba</name>
    <dbReference type="NCBI Taxonomy" id="161354"/>
    <lineage>
        <taxon>Bacteria</taxon>
        <taxon>Bacillati</taxon>
        <taxon>Actinomycetota</taxon>
        <taxon>Actinomycetes</taxon>
        <taxon>Streptosporangiales</taxon>
        <taxon>Streptosporangiaceae</taxon>
        <taxon>Planomonospora</taxon>
    </lineage>
</organism>
<keyword evidence="1" id="KW-1133">Transmembrane helix</keyword>